<dbReference type="AlphaFoldDB" id="A0AA37SYN0"/>
<evidence type="ECO:0000256" key="1">
    <source>
        <dbReference type="SAM" id="MobiDB-lite"/>
    </source>
</evidence>
<gene>
    <name evidence="3" type="ORF">GCM10007940_47490</name>
</gene>
<feature type="signal peptide" evidence="2">
    <location>
        <begin position="1"/>
        <end position="22"/>
    </location>
</feature>
<name>A0AA37SYN0_9BACT</name>
<keyword evidence="2" id="KW-0732">Signal</keyword>
<evidence type="ECO:0000313" key="3">
    <source>
        <dbReference type="EMBL" id="GLR20133.1"/>
    </source>
</evidence>
<accession>A0AA37SYN0</accession>
<organism evidence="3 4">
    <name type="scientific">Portibacter lacus</name>
    <dbReference type="NCBI Taxonomy" id="1099794"/>
    <lineage>
        <taxon>Bacteria</taxon>
        <taxon>Pseudomonadati</taxon>
        <taxon>Bacteroidota</taxon>
        <taxon>Saprospiria</taxon>
        <taxon>Saprospirales</taxon>
        <taxon>Haliscomenobacteraceae</taxon>
        <taxon>Portibacter</taxon>
    </lineage>
</organism>
<dbReference type="RefSeq" id="WP_235294971.1">
    <property type="nucleotide sequence ID" value="NZ_BSOH01000037.1"/>
</dbReference>
<keyword evidence="4" id="KW-1185">Reference proteome</keyword>
<protein>
    <recommendedName>
        <fullName evidence="5">DUF4890 domain-containing protein</fullName>
    </recommendedName>
</protein>
<reference evidence="3" key="1">
    <citation type="journal article" date="2014" name="Int. J. Syst. Evol. Microbiol.">
        <title>Complete genome sequence of Corynebacterium casei LMG S-19264T (=DSM 44701T), isolated from a smear-ripened cheese.</title>
        <authorList>
            <consortium name="US DOE Joint Genome Institute (JGI-PGF)"/>
            <person name="Walter F."/>
            <person name="Albersmeier A."/>
            <person name="Kalinowski J."/>
            <person name="Ruckert C."/>
        </authorList>
    </citation>
    <scope>NUCLEOTIDE SEQUENCE</scope>
    <source>
        <strain evidence="3">NBRC 108769</strain>
    </source>
</reference>
<sequence length="241" mass="28254">MKKLKMTGMIMFALMIATFSFAQKGHKKDLNKLNSELNLTDDQSLELQKARTAAQAKMKVIRADENLSKDEKRTEIRKMRTEQKEVMDKVLTDEQKLKMKELRKEGRKNGEMKRERGKEDRAELKKMRAEFDSKISAEDKAEITRIKEALKGDREKGKMEAEDREAFREAHKADFEKLKEISEKYKPEIQALMKDKSEMRNKEKSGEKKMKSEDQKREHKGKRDGKGKRGNKTTGFLLMDF</sequence>
<dbReference type="Proteomes" id="UP001156666">
    <property type="component" value="Unassembled WGS sequence"/>
</dbReference>
<evidence type="ECO:0008006" key="5">
    <source>
        <dbReference type="Google" id="ProtNLM"/>
    </source>
</evidence>
<feature type="chain" id="PRO_5041396886" description="DUF4890 domain-containing protein" evidence="2">
    <location>
        <begin position="23"/>
        <end position="241"/>
    </location>
</feature>
<reference evidence="3" key="2">
    <citation type="submission" date="2023-01" db="EMBL/GenBank/DDBJ databases">
        <title>Draft genome sequence of Portibacter lacus strain NBRC 108769.</title>
        <authorList>
            <person name="Sun Q."/>
            <person name="Mori K."/>
        </authorList>
    </citation>
    <scope>NUCLEOTIDE SEQUENCE</scope>
    <source>
        <strain evidence="3">NBRC 108769</strain>
    </source>
</reference>
<proteinExistence type="predicted"/>
<feature type="region of interest" description="Disordered" evidence="1">
    <location>
        <begin position="93"/>
        <end position="124"/>
    </location>
</feature>
<dbReference type="EMBL" id="BSOH01000037">
    <property type="protein sequence ID" value="GLR20133.1"/>
    <property type="molecule type" value="Genomic_DNA"/>
</dbReference>
<evidence type="ECO:0000256" key="2">
    <source>
        <dbReference type="SAM" id="SignalP"/>
    </source>
</evidence>
<comment type="caution">
    <text evidence="3">The sequence shown here is derived from an EMBL/GenBank/DDBJ whole genome shotgun (WGS) entry which is preliminary data.</text>
</comment>
<evidence type="ECO:0000313" key="4">
    <source>
        <dbReference type="Proteomes" id="UP001156666"/>
    </source>
</evidence>
<feature type="compositionally biased region" description="Basic residues" evidence="1">
    <location>
        <begin position="218"/>
        <end position="231"/>
    </location>
</feature>
<feature type="compositionally biased region" description="Basic and acidic residues" evidence="1">
    <location>
        <begin position="191"/>
        <end position="217"/>
    </location>
</feature>
<feature type="region of interest" description="Disordered" evidence="1">
    <location>
        <begin position="191"/>
        <end position="241"/>
    </location>
</feature>